<gene>
    <name evidence="1" type="ORF">vB_Pae_PS9N_00035</name>
</gene>
<dbReference type="EMBL" id="KM434185">
    <property type="protein sequence ID" value="AIW01686.1"/>
    <property type="molecule type" value="Genomic_DNA"/>
</dbReference>
<proteinExistence type="predicted"/>
<name>A0A0K0L993_9CAUD</name>
<sequence length="321" mass="34077">MAYITGTAANFADLKTAIENACTSNGWALADGILSKNGCFFQLIADSLGGYPQLRLHGGTGKSGSTLTGQPPSNYGAKVASPVGNKIVFPINYEIHLFTDPDEVYCIINYNSDFYQQLSFGKSDIPGIGGTGAWFTGAYRHDYGLTDATYAHRVFTAIAWGDVTGVTTYGGMCVGLFFEGNASQTGGSYFASFVHTGLDSTPWRSGHGGDTMLSGYRGAGLSVGSLLMSLPNISNQATILLPIKPVARRSSGGATIIANPKNARYLRIDNVVPGEIITFGADQWKVYPFYRKDATVRNGVGWPSGATHSGTFGYAIKYTGT</sequence>
<evidence type="ECO:0008006" key="3">
    <source>
        <dbReference type="Google" id="ProtNLM"/>
    </source>
</evidence>
<organism evidence="1 2">
    <name type="scientific">Pseudomonas phage vB_Pae_PS9N</name>
    <dbReference type="NCBI Taxonomy" id="1542091"/>
    <lineage>
        <taxon>Viruses</taxon>
        <taxon>Duplodnaviria</taxon>
        <taxon>Heunggongvirae</taxon>
        <taxon>Uroviricota</taxon>
        <taxon>Caudoviricetes</taxon>
        <taxon>Jondennisvirinae</taxon>
        <taxon>Septimatrevirus</taxon>
        <taxon>Septimatrevirus kakheti25</taxon>
    </lineage>
</organism>
<evidence type="ECO:0000313" key="1">
    <source>
        <dbReference type="EMBL" id="AIW01686.1"/>
    </source>
</evidence>
<reference evidence="2" key="1">
    <citation type="submission" date="2014-08" db="EMBL/GenBank/DDBJ databases">
        <title>Genomic characteristic of vB_Pae_PS9N - a new member of Pseudomonas aeruginosa phi73-like phages.</title>
        <authorList>
            <person name="Glowacka A."/>
            <person name="Dabrowski K."/>
            <person name="Hejnowicz M.S."/>
            <person name="Gawor J."/>
            <person name="Weber-Dabrowska B."/>
            <person name="Lobocka M.B."/>
        </authorList>
    </citation>
    <scope>NUCLEOTIDE SEQUENCE [LARGE SCALE GENOMIC DNA]</scope>
</reference>
<protein>
    <recommendedName>
        <fullName evidence="3">Virion structural protein</fullName>
    </recommendedName>
</protein>
<accession>A0A0K0L993</accession>
<dbReference type="Proteomes" id="UP000221505">
    <property type="component" value="Segment"/>
</dbReference>
<evidence type="ECO:0000313" key="2">
    <source>
        <dbReference type="Proteomes" id="UP000221505"/>
    </source>
</evidence>